<reference evidence="1 2" key="1">
    <citation type="journal article" date="2012" name="BMC Genomics">
        <title>Genome analysis of a simultaneously predatory and prey-independent, novel Bdellovibrio bacteriovorus from the River Tiber, supports in silico predictions of both ancient and recent lateral gene transfer from diverse bacteria.</title>
        <authorList>
            <person name="Hobley L."/>
            <person name="Lerner T.R."/>
            <person name="Williams L.E."/>
            <person name="Lambert C."/>
            <person name="Till R."/>
            <person name="Milner D.S."/>
            <person name="Basford S.M."/>
            <person name="Capeness M.J."/>
            <person name="Fenton A.K."/>
            <person name="Atterbury R.J."/>
            <person name="Harris M.A."/>
            <person name="Sockett R.E."/>
        </authorList>
    </citation>
    <scope>NUCLEOTIDE SEQUENCE [LARGE SCALE GENOMIC DNA]</scope>
    <source>
        <strain evidence="1 2">Tiberius</strain>
    </source>
</reference>
<dbReference type="PATRIC" id="fig|1069642.3.peg.623"/>
<dbReference type="KEGG" id="bbat:Bdt_0630"/>
<dbReference type="AlphaFoldDB" id="K7YRV2"/>
<dbReference type="EMBL" id="CP002930">
    <property type="protein sequence ID" value="AFY00338.1"/>
    <property type="molecule type" value="Genomic_DNA"/>
</dbReference>
<evidence type="ECO:0000313" key="2">
    <source>
        <dbReference type="Proteomes" id="UP000010074"/>
    </source>
</evidence>
<sequence>MRQFCEYTHKTQTEKHIQIPLKPLPSLLVVFVYVETETTSSSEGIFEQFNKIKDVAFLSV</sequence>
<dbReference type="Proteomes" id="UP000010074">
    <property type="component" value="Chromosome"/>
</dbReference>
<proteinExistence type="predicted"/>
<dbReference type="STRING" id="1069642.Bdt_0630"/>
<organism evidence="1 2">
    <name type="scientific">Bdellovibrio bacteriovorus str. Tiberius</name>
    <dbReference type="NCBI Taxonomy" id="1069642"/>
    <lineage>
        <taxon>Bacteria</taxon>
        <taxon>Pseudomonadati</taxon>
        <taxon>Bdellovibrionota</taxon>
        <taxon>Bdellovibrionia</taxon>
        <taxon>Bdellovibrionales</taxon>
        <taxon>Pseudobdellovibrionaceae</taxon>
        <taxon>Bdellovibrio</taxon>
    </lineage>
</organism>
<evidence type="ECO:0000313" key="1">
    <source>
        <dbReference type="EMBL" id="AFY00338.1"/>
    </source>
</evidence>
<name>K7YRV2_BDEBC</name>
<protein>
    <submittedName>
        <fullName evidence="1">Uncharacterized protein</fullName>
    </submittedName>
</protein>
<accession>K7YRV2</accession>
<dbReference type="HOGENOM" id="CLU_2931962_0_0_7"/>
<gene>
    <name evidence="1" type="ORF">Bdt_0630</name>
</gene>